<evidence type="ECO:0008006" key="3">
    <source>
        <dbReference type="Google" id="ProtNLM"/>
    </source>
</evidence>
<gene>
    <name evidence="1" type="ORF">EVG20_g2782</name>
</gene>
<sequence>MPSAWNVVSNHTILDAIFAFSSPGTIIRISRTCRRIYAHVKSYLRVAYDINRHLSSFFPDPAAFRSIQARTTTLIAGSNALQLFERTIYPNADLDLYVPKPCVAEVGALSSLLEADYIFVATENQEDDFFAEAPSERSGEHRTQDLSTTYSTCLMNFISFECAYSLFALATLEERCSIVCTNESARIKLAVQKYGPNGHGWKLLRGMHRRAALNGILRTSLRAGHRTVARSWALQLNLDGVSLPRPPAAQDTYRIHDPVTLSQWRFDSQGEPLVRIGPEPCWHARICLFHSALLKYAYVIKDKTETYEAASRFLTLLQRTEGAAQGNLYDAEFITLFQLTGLMATLGMPHSFIGDVLKNAASPMSMMTYG</sequence>
<name>A0A4Y9Z668_9AGAM</name>
<dbReference type="AlphaFoldDB" id="A0A4Y9Z668"/>
<keyword evidence="2" id="KW-1185">Reference proteome</keyword>
<reference evidence="1 2" key="1">
    <citation type="submission" date="2019-02" db="EMBL/GenBank/DDBJ databases">
        <title>Genome sequencing of the rare red list fungi Dentipellis fragilis.</title>
        <authorList>
            <person name="Buettner E."/>
            <person name="Kellner H."/>
        </authorList>
    </citation>
    <scope>NUCLEOTIDE SEQUENCE [LARGE SCALE GENOMIC DNA]</scope>
    <source>
        <strain evidence="1 2">DSM 105465</strain>
    </source>
</reference>
<accession>A0A4Y9Z668</accession>
<proteinExistence type="predicted"/>
<comment type="caution">
    <text evidence="1">The sequence shown here is derived from an EMBL/GenBank/DDBJ whole genome shotgun (WGS) entry which is preliminary data.</text>
</comment>
<dbReference type="EMBL" id="SEOQ01000114">
    <property type="protein sequence ID" value="TFY70235.1"/>
    <property type="molecule type" value="Genomic_DNA"/>
</dbReference>
<evidence type="ECO:0000313" key="1">
    <source>
        <dbReference type="EMBL" id="TFY70235.1"/>
    </source>
</evidence>
<organism evidence="1 2">
    <name type="scientific">Dentipellis fragilis</name>
    <dbReference type="NCBI Taxonomy" id="205917"/>
    <lineage>
        <taxon>Eukaryota</taxon>
        <taxon>Fungi</taxon>
        <taxon>Dikarya</taxon>
        <taxon>Basidiomycota</taxon>
        <taxon>Agaricomycotina</taxon>
        <taxon>Agaricomycetes</taxon>
        <taxon>Russulales</taxon>
        <taxon>Hericiaceae</taxon>
        <taxon>Dentipellis</taxon>
    </lineage>
</organism>
<dbReference type="Proteomes" id="UP000298327">
    <property type="component" value="Unassembled WGS sequence"/>
</dbReference>
<evidence type="ECO:0000313" key="2">
    <source>
        <dbReference type="Proteomes" id="UP000298327"/>
    </source>
</evidence>
<protein>
    <recommendedName>
        <fullName evidence="3">F-box domain-containing protein</fullName>
    </recommendedName>
</protein>
<dbReference type="OrthoDB" id="3041043at2759"/>
<dbReference type="STRING" id="205917.A0A4Y9Z668"/>